<dbReference type="OrthoDB" id="1935443at2"/>
<gene>
    <name evidence="1" type="ORF">DBY38_08200</name>
    <name evidence="2" type="ORF">SAMN04487885_12248</name>
</gene>
<proteinExistence type="predicted"/>
<evidence type="ECO:0000313" key="4">
    <source>
        <dbReference type="Proteomes" id="UP000246114"/>
    </source>
</evidence>
<organism evidence="2 3">
    <name type="scientific">Clostridium cadaveris</name>
    <dbReference type="NCBI Taxonomy" id="1529"/>
    <lineage>
        <taxon>Bacteria</taxon>
        <taxon>Bacillati</taxon>
        <taxon>Bacillota</taxon>
        <taxon>Clostridia</taxon>
        <taxon>Eubacteriales</taxon>
        <taxon>Clostridiaceae</taxon>
        <taxon>Clostridium</taxon>
    </lineage>
</organism>
<dbReference type="AlphaFoldDB" id="A0A1I2NKZ8"/>
<evidence type="ECO:0000313" key="2">
    <source>
        <dbReference type="EMBL" id="SFG04253.1"/>
    </source>
</evidence>
<accession>A0A1I2NKZ8</accession>
<dbReference type="Proteomes" id="UP000182135">
    <property type="component" value="Unassembled WGS sequence"/>
</dbReference>
<dbReference type="GeneID" id="90543508"/>
<evidence type="ECO:0000313" key="1">
    <source>
        <dbReference type="EMBL" id="PWL53248.1"/>
    </source>
</evidence>
<sequence>MSNYRLDVTGNLGLMDYSNIYDYMGVVDMKDNFVLRLSDMNEQNFNMIYTMLKENNFDICYENTAPGQWEIKANKK</sequence>
<dbReference type="EMBL" id="FOOE01000022">
    <property type="protein sequence ID" value="SFG04253.1"/>
    <property type="molecule type" value="Genomic_DNA"/>
</dbReference>
<keyword evidence="3" id="KW-1185">Reference proteome</keyword>
<dbReference type="RefSeq" id="WP_027639866.1">
    <property type="nucleotide sequence ID" value="NZ_BAAACD010000034.1"/>
</dbReference>
<dbReference type="EMBL" id="QAMZ01000040">
    <property type="protein sequence ID" value="PWL53248.1"/>
    <property type="molecule type" value="Genomic_DNA"/>
</dbReference>
<reference evidence="2 3" key="1">
    <citation type="submission" date="2016-10" db="EMBL/GenBank/DDBJ databases">
        <authorList>
            <person name="de Groot N.N."/>
        </authorList>
    </citation>
    <scope>NUCLEOTIDE SEQUENCE [LARGE SCALE GENOMIC DNA]</scope>
    <source>
        <strain evidence="2 3">NLAE-zl-G419</strain>
    </source>
</reference>
<name>A0A1I2NKZ8_9CLOT</name>
<dbReference type="STRING" id="1529.SAMN04487885_12248"/>
<reference evidence="1 4" key="2">
    <citation type="submission" date="2018-03" db="EMBL/GenBank/DDBJ databases">
        <title>The uncultured portion of the human microbiome is neutrally assembled.</title>
        <authorList>
            <person name="Jeraldo P."/>
            <person name="Boardman L."/>
            <person name="White B.A."/>
            <person name="Nelson H."/>
            <person name="Goldenfeld N."/>
            <person name="Chia N."/>
        </authorList>
    </citation>
    <scope>NUCLEOTIDE SEQUENCE [LARGE SCALE GENOMIC DNA]</scope>
    <source>
        <strain evidence="1">CIM:MAG 903</strain>
    </source>
</reference>
<dbReference type="Proteomes" id="UP000246114">
    <property type="component" value="Unassembled WGS sequence"/>
</dbReference>
<protein>
    <submittedName>
        <fullName evidence="2">Uncharacterized protein</fullName>
    </submittedName>
</protein>
<evidence type="ECO:0000313" key="3">
    <source>
        <dbReference type="Proteomes" id="UP000182135"/>
    </source>
</evidence>